<reference evidence="3" key="1">
    <citation type="journal article" date="2023" name="IScience">
        <title>Live-bearing cockroach genome reveals convergent evolutionary mechanisms linked to viviparity in insects and beyond.</title>
        <authorList>
            <person name="Fouks B."/>
            <person name="Harrison M.C."/>
            <person name="Mikhailova A.A."/>
            <person name="Marchal E."/>
            <person name="English S."/>
            <person name="Carruthers M."/>
            <person name="Jennings E.C."/>
            <person name="Chiamaka E.L."/>
            <person name="Frigard R.A."/>
            <person name="Pippel M."/>
            <person name="Attardo G.M."/>
            <person name="Benoit J.B."/>
            <person name="Bornberg-Bauer E."/>
            <person name="Tobe S.S."/>
        </authorList>
    </citation>
    <scope>NUCLEOTIDE SEQUENCE</scope>
    <source>
        <strain evidence="3">Stay&amp;Tobe</strain>
    </source>
</reference>
<organism evidence="3 4">
    <name type="scientific">Diploptera punctata</name>
    <name type="common">Pacific beetle cockroach</name>
    <dbReference type="NCBI Taxonomy" id="6984"/>
    <lineage>
        <taxon>Eukaryota</taxon>
        <taxon>Metazoa</taxon>
        <taxon>Ecdysozoa</taxon>
        <taxon>Arthropoda</taxon>
        <taxon>Hexapoda</taxon>
        <taxon>Insecta</taxon>
        <taxon>Pterygota</taxon>
        <taxon>Neoptera</taxon>
        <taxon>Polyneoptera</taxon>
        <taxon>Dictyoptera</taxon>
        <taxon>Blattodea</taxon>
        <taxon>Blaberoidea</taxon>
        <taxon>Blaberidae</taxon>
        <taxon>Diplopterinae</taxon>
        <taxon>Diploptera</taxon>
    </lineage>
</organism>
<evidence type="ECO:0000256" key="2">
    <source>
        <dbReference type="SAM" id="Phobius"/>
    </source>
</evidence>
<keyword evidence="4" id="KW-1185">Reference proteome</keyword>
<feature type="transmembrane region" description="Helical" evidence="2">
    <location>
        <begin position="75"/>
        <end position="96"/>
    </location>
</feature>
<keyword evidence="2" id="KW-1133">Transmembrane helix</keyword>
<reference evidence="3" key="2">
    <citation type="submission" date="2023-05" db="EMBL/GenBank/DDBJ databases">
        <authorList>
            <person name="Fouks B."/>
        </authorList>
    </citation>
    <scope>NUCLEOTIDE SEQUENCE</scope>
    <source>
        <strain evidence="3">Stay&amp;Tobe</strain>
        <tissue evidence="3">Testes</tissue>
    </source>
</reference>
<comment type="caution">
    <text evidence="3">The sequence shown here is derived from an EMBL/GenBank/DDBJ whole genome shotgun (WGS) entry which is preliminary data.</text>
</comment>
<gene>
    <name evidence="3" type="ORF">L9F63_007547</name>
</gene>
<name>A0AAD7Z7Y4_DIPPU</name>
<proteinExistence type="predicted"/>
<sequence>KDKMFNLSNLFNHGKSDRRTLDGGQWNDQEDNGKTQVAGTCLLHFSPWSSRVNFYFVCGANSSFLHVFVTSSFHLTNIMVGSLFFWQSLHLHALLLGDKAAFSWRLEKMTFF</sequence>
<feature type="region of interest" description="Disordered" evidence="1">
    <location>
        <begin position="12"/>
        <end position="32"/>
    </location>
</feature>
<keyword evidence="2" id="KW-0812">Transmembrane</keyword>
<dbReference type="Proteomes" id="UP001233999">
    <property type="component" value="Unassembled WGS sequence"/>
</dbReference>
<keyword evidence="2" id="KW-0472">Membrane</keyword>
<evidence type="ECO:0000313" key="3">
    <source>
        <dbReference type="EMBL" id="KAJ9575613.1"/>
    </source>
</evidence>
<protein>
    <submittedName>
        <fullName evidence="3">Uncharacterized protein</fullName>
    </submittedName>
</protein>
<accession>A0AAD7Z7Y4</accession>
<feature type="non-terminal residue" evidence="3">
    <location>
        <position position="1"/>
    </location>
</feature>
<evidence type="ECO:0000313" key="4">
    <source>
        <dbReference type="Proteomes" id="UP001233999"/>
    </source>
</evidence>
<dbReference type="AlphaFoldDB" id="A0AAD7Z7Y4"/>
<feature type="non-terminal residue" evidence="3">
    <location>
        <position position="112"/>
    </location>
</feature>
<evidence type="ECO:0000256" key="1">
    <source>
        <dbReference type="SAM" id="MobiDB-lite"/>
    </source>
</evidence>
<dbReference type="EMBL" id="JASPKZ010009828">
    <property type="protein sequence ID" value="KAJ9575613.1"/>
    <property type="molecule type" value="Genomic_DNA"/>
</dbReference>